<proteinExistence type="predicted"/>
<name>A0ABD2D1R9_VESMC</name>
<organism evidence="2 3">
    <name type="scientific">Vespula maculifrons</name>
    <name type="common">Eastern yellow jacket</name>
    <name type="synonym">Wasp</name>
    <dbReference type="NCBI Taxonomy" id="7453"/>
    <lineage>
        <taxon>Eukaryota</taxon>
        <taxon>Metazoa</taxon>
        <taxon>Ecdysozoa</taxon>
        <taxon>Arthropoda</taxon>
        <taxon>Hexapoda</taxon>
        <taxon>Insecta</taxon>
        <taxon>Pterygota</taxon>
        <taxon>Neoptera</taxon>
        <taxon>Endopterygota</taxon>
        <taxon>Hymenoptera</taxon>
        <taxon>Apocrita</taxon>
        <taxon>Aculeata</taxon>
        <taxon>Vespoidea</taxon>
        <taxon>Vespidae</taxon>
        <taxon>Vespinae</taxon>
        <taxon>Vespula</taxon>
    </lineage>
</organism>
<evidence type="ECO:0000256" key="1">
    <source>
        <dbReference type="SAM" id="MobiDB-lite"/>
    </source>
</evidence>
<dbReference type="AlphaFoldDB" id="A0ABD2D1R9"/>
<gene>
    <name evidence="2" type="ORF">V1477_000474</name>
</gene>
<keyword evidence="3" id="KW-1185">Reference proteome</keyword>
<reference evidence="2 3" key="1">
    <citation type="journal article" date="2024" name="Ann. Entomol. Soc. Am.">
        <title>Genomic analyses of the southern and eastern yellowjacket wasps (Hymenoptera: Vespidae) reveal evolutionary signatures of social life.</title>
        <authorList>
            <person name="Catto M.A."/>
            <person name="Caine P.B."/>
            <person name="Orr S.E."/>
            <person name="Hunt B.G."/>
            <person name="Goodisman M.A.D."/>
        </authorList>
    </citation>
    <scope>NUCLEOTIDE SEQUENCE [LARGE SCALE GENOMIC DNA]</scope>
    <source>
        <strain evidence="2">232</strain>
        <tissue evidence="2">Head and thorax</tissue>
    </source>
</reference>
<feature type="compositionally biased region" description="Acidic residues" evidence="1">
    <location>
        <begin position="221"/>
        <end position="230"/>
    </location>
</feature>
<accession>A0ABD2D1R9</accession>
<feature type="compositionally biased region" description="Basic and acidic residues" evidence="1">
    <location>
        <begin position="93"/>
        <end position="104"/>
    </location>
</feature>
<feature type="compositionally biased region" description="Basic and acidic residues" evidence="1">
    <location>
        <begin position="198"/>
        <end position="210"/>
    </location>
</feature>
<dbReference type="EMBL" id="JAYRBN010000007">
    <property type="protein sequence ID" value="KAL2751316.1"/>
    <property type="molecule type" value="Genomic_DNA"/>
</dbReference>
<sequence>EIDISIGCVENDMKHERPSSRYKLLEFCSIDQSGKHTGREISVGAKGAERNGQGVIRDHLRDLRWEDETPRHGYLIRLQRGGGVEEEGEGEGEEGRRGGGGEDGERVQQRLLLPRIGRNIVQLEVEWLLMRRQQGKEKKVGDWPAPASDYTTTFEDQNSVRIIKILRLVEEEEEEEKEKEEEEAKEGRKEEEEEEEEKEKGGEEEGDRKGRQWRRSRFCGEDNDDDVSRM</sequence>
<feature type="region of interest" description="Disordered" evidence="1">
    <location>
        <begin position="171"/>
        <end position="230"/>
    </location>
</feature>
<evidence type="ECO:0000313" key="3">
    <source>
        <dbReference type="Proteomes" id="UP001607303"/>
    </source>
</evidence>
<feature type="non-terminal residue" evidence="2">
    <location>
        <position position="1"/>
    </location>
</feature>
<protein>
    <submittedName>
        <fullName evidence="2">Uncharacterized protein</fullName>
    </submittedName>
</protein>
<feature type="region of interest" description="Disordered" evidence="1">
    <location>
        <begin position="79"/>
        <end position="104"/>
    </location>
</feature>
<feature type="compositionally biased region" description="Acidic residues" evidence="1">
    <location>
        <begin position="171"/>
        <end position="184"/>
    </location>
</feature>
<comment type="caution">
    <text evidence="2">The sequence shown here is derived from an EMBL/GenBank/DDBJ whole genome shotgun (WGS) entry which is preliminary data.</text>
</comment>
<evidence type="ECO:0000313" key="2">
    <source>
        <dbReference type="EMBL" id="KAL2751316.1"/>
    </source>
</evidence>
<dbReference type="Proteomes" id="UP001607303">
    <property type="component" value="Unassembled WGS sequence"/>
</dbReference>